<dbReference type="EMBL" id="AHPL01000003">
    <property type="protein sequence ID" value="KEC56171.1"/>
    <property type="molecule type" value="Genomic_DNA"/>
</dbReference>
<gene>
    <name evidence="1" type="ORF">O9A_00396</name>
</gene>
<name>A0A067WB73_9HYPH</name>
<dbReference type="Proteomes" id="UP000027015">
    <property type="component" value="Unassembled WGS sequence"/>
</dbReference>
<proteinExistence type="predicted"/>
<reference evidence="1 2" key="1">
    <citation type="submission" date="2012-04" db="EMBL/GenBank/DDBJ databases">
        <title>The Genome Sequence of Bartonella koehlerae C-29.</title>
        <authorList>
            <consortium name="The Broad Institute Genome Sequencing Platform"/>
            <consortium name="The Broad Institute Genome Sequencing Center for Infectious Disease"/>
            <person name="Feldgarden M."/>
            <person name="Kirby J."/>
            <person name="Kosoy M."/>
            <person name="Birtles R."/>
            <person name="Probert W.S."/>
            <person name="Chiaraviglio L."/>
            <person name="Walker B."/>
            <person name="Young S.K."/>
            <person name="Zeng Q."/>
            <person name="Gargeya S."/>
            <person name="Fitzgerald M."/>
            <person name="Haas B."/>
            <person name="Abouelleil A."/>
            <person name="Alvarado L."/>
            <person name="Arachchi H.M."/>
            <person name="Berlin A.M."/>
            <person name="Chapman S.B."/>
            <person name="Goldberg J."/>
            <person name="Griggs A."/>
            <person name="Gujja S."/>
            <person name="Hansen M."/>
            <person name="Howarth C."/>
            <person name="Imamovic A."/>
            <person name="Larimer J."/>
            <person name="McCowen C."/>
            <person name="Montmayeur A."/>
            <person name="Murphy C."/>
            <person name="Neiman D."/>
            <person name="Pearson M."/>
            <person name="Priest M."/>
            <person name="Roberts A."/>
            <person name="Saif S."/>
            <person name="Shea T."/>
            <person name="Sisk P."/>
            <person name="Sykes S."/>
            <person name="Wortman J."/>
            <person name="Nusbaum C."/>
            <person name="Birren B."/>
        </authorList>
    </citation>
    <scope>NUCLEOTIDE SEQUENCE [LARGE SCALE GENOMIC DNA]</scope>
    <source>
        <strain evidence="1 2">C-29</strain>
    </source>
</reference>
<accession>A0A067WB73</accession>
<evidence type="ECO:0000313" key="1">
    <source>
        <dbReference type="EMBL" id="KEC56171.1"/>
    </source>
</evidence>
<comment type="caution">
    <text evidence="1">The sequence shown here is derived from an EMBL/GenBank/DDBJ whole genome shotgun (WGS) entry which is preliminary data.</text>
</comment>
<evidence type="ECO:0000313" key="2">
    <source>
        <dbReference type="Proteomes" id="UP000027015"/>
    </source>
</evidence>
<dbReference type="HOGENOM" id="CLU_2477042_0_0_5"/>
<keyword evidence="2" id="KW-1185">Reference proteome</keyword>
<dbReference type="AlphaFoldDB" id="A0A067WB73"/>
<protein>
    <submittedName>
        <fullName evidence="1">Uncharacterized protein</fullName>
    </submittedName>
</protein>
<organism evidence="1 2">
    <name type="scientific">Bartonella koehlerae C-29</name>
    <dbReference type="NCBI Taxonomy" id="1134510"/>
    <lineage>
        <taxon>Bacteria</taxon>
        <taxon>Pseudomonadati</taxon>
        <taxon>Pseudomonadota</taxon>
        <taxon>Alphaproteobacteria</taxon>
        <taxon>Hyphomicrobiales</taxon>
        <taxon>Bartonellaceae</taxon>
        <taxon>Bartonella</taxon>
    </lineage>
</organism>
<sequence length="87" mass="10065">MQTKSTCFIRINRSFIASIIIRLFKSKRIPYTVIQNRLLLKTGSILSDNIFTHNISASIYALTGTNVSALFYNYINILCFNYKKNSY</sequence>